<dbReference type="EMBL" id="DSYQ01000022">
    <property type="protein sequence ID" value="HGT71363.1"/>
    <property type="molecule type" value="Genomic_DNA"/>
</dbReference>
<evidence type="ECO:0000313" key="1">
    <source>
        <dbReference type="EMBL" id="HGT71363.1"/>
    </source>
</evidence>
<reference evidence="1" key="1">
    <citation type="journal article" date="2020" name="mSystems">
        <title>Genome- and Community-Level Interaction Insights into Carbon Utilization and Element Cycling Functions of Hydrothermarchaeota in Hydrothermal Sediment.</title>
        <authorList>
            <person name="Zhou Z."/>
            <person name="Liu Y."/>
            <person name="Xu W."/>
            <person name="Pan J."/>
            <person name="Luo Z.H."/>
            <person name="Li M."/>
        </authorList>
    </citation>
    <scope>NUCLEOTIDE SEQUENCE [LARGE SCALE GENOMIC DNA]</scope>
    <source>
        <strain evidence="1">SpSt-579</strain>
    </source>
</reference>
<comment type="caution">
    <text evidence="1">The sequence shown here is derived from an EMBL/GenBank/DDBJ whole genome shotgun (WGS) entry which is preliminary data.</text>
</comment>
<sequence>MNNIIGKDPNLLTIKNQPRSPLSLFRILISGPLSEKESESIYQAILNSLEEIDDISKLETLLKFVEDMAKTDISKKIIRKNNPQFEIISSVSARIYARILRLQREEINDIVGFKKRKKENNY</sequence>
<dbReference type="AlphaFoldDB" id="A0A7C4R6L3"/>
<accession>A0A7C4R6L3</accession>
<organism evidence="1">
    <name type="scientific">candidate division CPR3 bacterium</name>
    <dbReference type="NCBI Taxonomy" id="2268181"/>
    <lineage>
        <taxon>Bacteria</taxon>
        <taxon>Bacteria division CPR3</taxon>
    </lineage>
</organism>
<gene>
    <name evidence="1" type="ORF">ENT43_03835</name>
</gene>
<name>A0A7C4R6L3_UNCC3</name>
<proteinExistence type="predicted"/>
<protein>
    <submittedName>
        <fullName evidence="1">Uncharacterized protein</fullName>
    </submittedName>
</protein>